<name>A0A0V8IVH5_9MICC</name>
<organism evidence="1 2">
    <name type="scientific">Pseudarthrobacter enclensis</name>
    <dbReference type="NCBI Taxonomy" id="993070"/>
    <lineage>
        <taxon>Bacteria</taxon>
        <taxon>Bacillati</taxon>
        <taxon>Actinomycetota</taxon>
        <taxon>Actinomycetes</taxon>
        <taxon>Micrococcales</taxon>
        <taxon>Micrococcaceae</taxon>
        <taxon>Pseudarthrobacter</taxon>
    </lineage>
</organism>
<comment type="caution">
    <text evidence="1">The sequence shown here is derived from an EMBL/GenBank/DDBJ whole genome shotgun (WGS) entry which is preliminary data.</text>
</comment>
<dbReference type="OrthoDB" id="4945313at2"/>
<dbReference type="EMBL" id="LNQM01000001">
    <property type="protein sequence ID" value="KSU78740.1"/>
    <property type="molecule type" value="Genomic_DNA"/>
</dbReference>
<dbReference type="AlphaFoldDB" id="A0A0V8IVH5"/>
<proteinExistence type="predicted"/>
<keyword evidence="2" id="KW-1185">Reference proteome</keyword>
<dbReference type="Proteomes" id="UP000053199">
    <property type="component" value="Unassembled WGS sequence"/>
</dbReference>
<gene>
    <name evidence="1" type="ORF">AS031_01445</name>
</gene>
<dbReference type="RefSeq" id="WP_058266367.1">
    <property type="nucleotide sequence ID" value="NZ_FMAZ01000001.1"/>
</dbReference>
<sequence>MGEVWIRTLGNGLVRADRITEISSTRGSLHEDQGFLLKVIVEGKSHVLIDDSELQGSLGERLEYARHMEDALLLAMDEARASDASAVVSFEPERQRWSTAPVAVLTGRLPDVAGRLPEVVG</sequence>
<accession>A0A0V8IVH5</accession>
<reference evidence="1 2" key="1">
    <citation type="journal article" date="2014" name="Arch. Microbiol.">
        <title>Arthrobacter enclensis sp. nov., isolated from sediment sample.</title>
        <authorList>
            <person name="Dastager S.G."/>
            <person name="Liu Q."/>
            <person name="Tang S.K."/>
            <person name="Krishnamurthi S."/>
            <person name="Lee J.C."/>
            <person name="Li W.J."/>
        </authorList>
    </citation>
    <scope>NUCLEOTIDE SEQUENCE [LARGE SCALE GENOMIC DNA]</scope>
    <source>
        <strain evidence="1 2">NIO-1008</strain>
    </source>
</reference>
<protein>
    <submittedName>
        <fullName evidence="1">Uncharacterized protein</fullName>
    </submittedName>
</protein>
<evidence type="ECO:0000313" key="1">
    <source>
        <dbReference type="EMBL" id="KSU78740.1"/>
    </source>
</evidence>
<evidence type="ECO:0000313" key="2">
    <source>
        <dbReference type="Proteomes" id="UP000053199"/>
    </source>
</evidence>